<dbReference type="InterPro" id="IPR015856">
    <property type="entry name" value="ABC_transpr_CbiO/EcfA_su"/>
</dbReference>
<feature type="compositionally biased region" description="Low complexity" evidence="12">
    <location>
        <begin position="292"/>
        <end position="307"/>
    </location>
</feature>
<keyword evidence="5" id="KW-1003">Cell membrane</keyword>
<dbReference type="Pfam" id="PF00005">
    <property type="entry name" value="ABC_tran"/>
    <property type="match status" value="1"/>
</dbReference>
<dbReference type="PROSITE" id="PS00211">
    <property type="entry name" value="ABC_TRANSPORTER_1"/>
    <property type="match status" value="1"/>
</dbReference>
<dbReference type="PROSITE" id="PS50893">
    <property type="entry name" value="ABC_TRANSPORTER_2"/>
    <property type="match status" value="1"/>
</dbReference>
<feature type="transmembrane region" description="Helical" evidence="13">
    <location>
        <begin position="371"/>
        <end position="390"/>
    </location>
</feature>
<dbReference type="InterPro" id="IPR027417">
    <property type="entry name" value="P-loop_NTPase"/>
</dbReference>
<dbReference type="InterPro" id="IPR050095">
    <property type="entry name" value="ECF_ABC_transporter_ATP-bd"/>
</dbReference>
<name>A0A1G9U658_9BACL</name>
<dbReference type="SUPFAM" id="SSF52540">
    <property type="entry name" value="P-loop containing nucleoside triphosphate hydrolases"/>
    <property type="match status" value="1"/>
</dbReference>
<sequence>MRIQADHVSFRYDKLPVLTDISLDIREGTLTVLCGVTGSGKSTLLRLLSGLAQPASGTIAFDGGQPPAGKVSMVFQQPETQLFAGSVHKELEYGLAERGVPGPQRLELIRSALARVGLPYDEFAGRSPFLLSGGEKRRLCIAAAIASAPGLLVLDEPTAGLDPQAAESLLEMLRGLRRSGLTLVVGTHELDSFLPMADRVIVMFQGTVHYDGPALALSADPLLLTGAGLTPPAYMRLGHSLRQRGLLAELPDSLDSLLAELERQPLAAPAADLLPAAPGEQRPGRSPGGAGRLRPAAGDADSRSSGAVNTETAPAQKLWQRLDPRVKWLGMVLGTLVVLGMNTLLPLLLAAGLIAGLTLSARIPWRRTVRFFRPFLLMFLFLWLLSSLSWSSPDYTLGPVGVSAAGMERGGLNVLRFLLMIALGFLFTETTTGAPLREGLEWGIAPLRKLGVRTRNWSLAVSVTLQFVPWILDKLAQLQLALDSRGRKARGLARYSPRQAALLIVPLLILVIGMGDELATAVESRGYDPAKERTPSYRLSWQNRDTLALLYILLAAALLWTVSRFS</sequence>
<dbReference type="InterPro" id="IPR017871">
    <property type="entry name" value="ABC_transporter-like_CS"/>
</dbReference>
<feature type="transmembrane region" description="Helical" evidence="13">
    <location>
        <begin position="328"/>
        <end position="359"/>
    </location>
</feature>
<feature type="domain" description="ABC transporter" evidence="14">
    <location>
        <begin position="3"/>
        <end position="230"/>
    </location>
</feature>
<dbReference type="GO" id="GO:0016887">
    <property type="term" value="F:ATP hydrolysis activity"/>
    <property type="evidence" value="ECO:0007669"/>
    <property type="project" value="InterPro"/>
</dbReference>
<accession>A0A1G9U658</accession>
<evidence type="ECO:0000256" key="5">
    <source>
        <dbReference type="ARBA" id="ARBA00022475"/>
    </source>
</evidence>
<dbReference type="SMART" id="SM00382">
    <property type="entry name" value="AAA"/>
    <property type="match status" value="1"/>
</dbReference>
<dbReference type="Gene3D" id="3.40.50.300">
    <property type="entry name" value="P-loop containing nucleotide triphosphate hydrolases"/>
    <property type="match status" value="1"/>
</dbReference>
<keyword evidence="10 13" id="KW-1133">Transmembrane helix</keyword>
<feature type="transmembrane region" description="Helical" evidence="13">
    <location>
        <begin position="410"/>
        <end position="428"/>
    </location>
</feature>
<dbReference type="InterPro" id="IPR003439">
    <property type="entry name" value="ABC_transporter-like_ATP-bd"/>
</dbReference>
<dbReference type="GO" id="GO:0005524">
    <property type="term" value="F:ATP binding"/>
    <property type="evidence" value="ECO:0007669"/>
    <property type="project" value="UniProtKB-KW"/>
</dbReference>
<dbReference type="PANTHER" id="PTHR43553:SF24">
    <property type="entry name" value="ENERGY-COUPLING FACTOR TRANSPORTER ATP-BINDING PROTEIN ECFA1"/>
    <property type="match status" value="1"/>
</dbReference>
<evidence type="ECO:0000256" key="9">
    <source>
        <dbReference type="ARBA" id="ARBA00022967"/>
    </source>
</evidence>
<comment type="subcellular location">
    <subcellularLocation>
        <location evidence="2">Cell membrane</location>
        <topology evidence="2">Peripheral membrane protein</topology>
    </subcellularLocation>
    <subcellularLocation>
        <location evidence="1">Membrane</location>
        <topology evidence="1">Multi-pass membrane protein</topology>
    </subcellularLocation>
</comment>
<evidence type="ECO:0000259" key="14">
    <source>
        <dbReference type="PROSITE" id="PS50893"/>
    </source>
</evidence>
<evidence type="ECO:0000256" key="3">
    <source>
        <dbReference type="ARBA" id="ARBA00005417"/>
    </source>
</evidence>
<dbReference type="RefSeq" id="WP_074648488.1">
    <property type="nucleotide sequence ID" value="NZ_CP048429.1"/>
</dbReference>
<dbReference type="CDD" id="cd03225">
    <property type="entry name" value="ABC_cobalt_CbiO_domain1"/>
    <property type="match status" value="1"/>
</dbReference>
<dbReference type="GO" id="GO:0043190">
    <property type="term" value="C:ATP-binding cassette (ABC) transporter complex"/>
    <property type="evidence" value="ECO:0007669"/>
    <property type="project" value="TreeGrafter"/>
</dbReference>
<feature type="region of interest" description="Disordered" evidence="12">
    <location>
        <begin position="270"/>
        <end position="312"/>
    </location>
</feature>
<dbReference type="AlphaFoldDB" id="A0A1G9U658"/>
<evidence type="ECO:0000256" key="4">
    <source>
        <dbReference type="ARBA" id="ARBA00022448"/>
    </source>
</evidence>
<protein>
    <submittedName>
        <fullName evidence="15">Energy-coupling factor transporter ATP-binding protein EcfA2</fullName>
    </submittedName>
</protein>
<keyword evidence="8 15" id="KW-0067">ATP-binding</keyword>
<dbReference type="Proteomes" id="UP000182783">
    <property type="component" value="Unassembled WGS sequence"/>
</dbReference>
<dbReference type="EMBL" id="FNGM01000014">
    <property type="protein sequence ID" value="SDM55459.1"/>
    <property type="molecule type" value="Genomic_DNA"/>
</dbReference>
<dbReference type="GO" id="GO:0042626">
    <property type="term" value="F:ATPase-coupled transmembrane transporter activity"/>
    <property type="evidence" value="ECO:0007669"/>
    <property type="project" value="TreeGrafter"/>
</dbReference>
<evidence type="ECO:0000256" key="11">
    <source>
        <dbReference type="ARBA" id="ARBA00023136"/>
    </source>
</evidence>
<keyword evidence="4" id="KW-0813">Transport</keyword>
<evidence type="ECO:0000256" key="13">
    <source>
        <dbReference type="SAM" id="Phobius"/>
    </source>
</evidence>
<evidence type="ECO:0000256" key="6">
    <source>
        <dbReference type="ARBA" id="ARBA00022692"/>
    </source>
</evidence>
<dbReference type="InterPro" id="IPR003593">
    <property type="entry name" value="AAA+_ATPase"/>
</dbReference>
<dbReference type="CDD" id="cd16914">
    <property type="entry name" value="EcfT"/>
    <property type="match status" value="1"/>
</dbReference>
<dbReference type="Pfam" id="PF02361">
    <property type="entry name" value="CbiQ"/>
    <property type="match status" value="1"/>
</dbReference>
<keyword evidence="7" id="KW-0547">Nucleotide-binding</keyword>
<feature type="transmembrane region" description="Helical" evidence="13">
    <location>
        <begin position="546"/>
        <end position="563"/>
    </location>
</feature>
<evidence type="ECO:0000256" key="10">
    <source>
        <dbReference type="ARBA" id="ARBA00022989"/>
    </source>
</evidence>
<dbReference type="PANTHER" id="PTHR43553">
    <property type="entry name" value="HEAVY METAL TRANSPORTER"/>
    <property type="match status" value="1"/>
</dbReference>
<comment type="similarity">
    <text evidence="3">Belongs to the ABC transporter superfamily.</text>
</comment>
<dbReference type="InterPro" id="IPR003339">
    <property type="entry name" value="ABC/ECF_trnsptr_transmembrane"/>
</dbReference>
<evidence type="ECO:0000256" key="7">
    <source>
        <dbReference type="ARBA" id="ARBA00022741"/>
    </source>
</evidence>
<feature type="transmembrane region" description="Helical" evidence="13">
    <location>
        <begin position="495"/>
        <end position="515"/>
    </location>
</feature>
<reference evidence="15 16" key="1">
    <citation type="submission" date="2016-10" db="EMBL/GenBank/DDBJ databases">
        <authorList>
            <person name="de Groot N.N."/>
        </authorList>
    </citation>
    <scope>NUCLEOTIDE SEQUENCE [LARGE SCALE GENOMIC DNA]</scope>
    <source>
        <strain evidence="15 16">CGMCC 1.10239</strain>
    </source>
</reference>
<dbReference type="OrthoDB" id="2035889at2"/>
<gene>
    <name evidence="15" type="ORF">SAMN05216191_11431</name>
</gene>
<keyword evidence="6 13" id="KW-0812">Transmembrane</keyword>
<evidence type="ECO:0000313" key="16">
    <source>
        <dbReference type="Proteomes" id="UP000182783"/>
    </source>
</evidence>
<organism evidence="15 16">
    <name type="scientific">Paenibacillus jilunlii</name>
    <dbReference type="NCBI Taxonomy" id="682956"/>
    <lineage>
        <taxon>Bacteria</taxon>
        <taxon>Bacillati</taxon>
        <taxon>Bacillota</taxon>
        <taxon>Bacilli</taxon>
        <taxon>Bacillales</taxon>
        <taxon>Paenibacillaceae</taxon>
        <taxon>Paenibacillus</taxon>
    </lineage>
</organism>
<keyword evidence="11 13" id="KW-0472">Membrane</keyword>
<evidence type="ECO:0000256" key="8">
    <source>
        <dbReference type="ARBA" id="ARBA00022840"/>
    </source>
</evidence>
<keyword evidence="9" id="KW-1278">Translocase</keyword>
<evidence type="ECO:0000313" key="15">
    <source>
        <dbReference type="EMBL" id="SDM55459.1"/>
    </source>
</evidence>
<evidence type="ECO:0000256" key="12">
    <source>
        <dbReference type="SAM" id="MobiDB-lite"/>
    </source>
</evidence>
<proteinExistence type="inferred from homology"/>
<evidence type="ECO:0000256" key="1">
    <source>
        <dbReference type="ARBA" id="ARBA00004141"/>
    </source>
</evidence>
<evidence type="ECO:0000256" key="2">
    <source>
        <dbReference type="ARBA" id="ARBA00004202"/>
    </source>
</evidence>